<dbReference type="Pfam" id="PF10741">
    <property type="entry name" value="T2SSM_b"/>
    <property type="match status" value="1"/>
</dbReference>
<protein>
    <recommendedName>
        <fullName evidence="4">Type 4a pilus biogenesis protein PilO</fullName>
    </recommendedName>
</protein>
<dbReference type="InterPro" id="IPR034756">
    <property type="entry name" value="T2SSM_b"/>
</dbReference>
<evidence type="ECO:0000313" key="3">
    <source>
        <dbReference type="Proteomes" id="UP000229570"/>
    </source>
</evidence>
<proteinExistence type="predicted"/>
<comment type="caution">
    <text evidence="2">The sequence shown here is derived from an EMBL/GenBank/DDBJ whole genome shotgun (WGS) entry which is preliminary data.</text>
</comment>
<dbReference type="Gene3D" id="3.30.70.60">
    <property type="match status" value="1"/>
</dbReference>
<evidence type="ECO:0000256" key="1">
    <source>
        <dbReference type="SAM" id="Phobius"/>
    </source>
</evidence>
<reference evidence="2 3" key="1">
    <citation type="submission" date="2017-09" db="EMBL/GenBank/DDBJ databases">
        <title>Depth-based differentiation of microbial function through sediment-hosted aquifers and enrichment of novel symbionts in the deep terrestrial subsurface.</title>
        <authorList>
            <person name="Probst A.J."/>
            <person name="Ladd B."/>
            <person name="Jarett J.K."/>
            <person name="Geller-Mcgrath D.E."/>
            <person name="Sieber C.M."/>
            <person name="Emerson J.B."/>
            <person name="Anantharaman K."/>
            <person name="Thomas B.C."/>
            <person name="Malmstrom R."/>
            <person name="Stieglmeier M."/>
            <person name="Klingl A."/>
            <person name="Woyke T."/>
            <person name="Ryan C.M."/>
            <person name="Banfield J.F."/>
        </authorList>
    </citation>
    <scope>NUCLEOTIDE SEQUENCE [LARGE SCALE GENOMIC DNA]</scope>
    <source>
        <strain evidence="2">CG11_big_fil_rev_8_21_14_0_20_35_14</strain>
    </source>
</reference>
<dbReference type="Proteomes" id="UP000229570">
    <property type="component" value="Unassembled WGS sequence"/>
</dbReference>
<name>A0A2H0KNJ6_9BACT</name>
<dbReference type="InterPro" id="IPR014717">
    <property type="entry name" value="Transl_elong_EF1B/ribsomal_bS6"/>
</dbReference>
<dbReference type="AlphaFoldDB" id="A0A2H0KNJ6"/>
<evidence type="ECO:0008006" key="4">
    <source>
        <dbReference type="Google" id="ProtNLM"/>
    </source>
</evidence>
<accession>A0A2H0KNJ6</accession>
<feature type="transmembrane region" description="Helical" evidence="1">
    <location>
        <begin position="20"/>
        <end position="40"/>
    </location>
</feature>
<keyword evidence="1" id="KW-0472">Membrane</keyword>
<keyword evidence="1" id="KW-1133">Transmembrane helix</keyword>
<gene>
    <name evidence="2" type="ORF">COV86_01260</name>
</gene>
<sequence>MNLTSISKSIFNKKTTDYTFLVLFLFIFSVFIIFAINPSLKTAFSLKKEEKDLTKIDSLYEKKIMDISLIQSQIEDNRENLFLFNEAISKYPEVNKMFNDVKTIADKNLLAIKKASIADVNLTQSKKKIDKVRLIIEGKTDFDNLLAFINDLFEQRRLKVVNNLVVNQYRESTASGQLDVILTIDGFYL</sequence>
<keyword evidence="1" id="KW-0812">Transmembrane</keyword>
<evidence type="ECO:0000313" key="2">
    <source>
        <dbReference type="EMBL" id="PIQ72806.1"/>
    </source>
</evidence>
<dbReference type="EMBL" id="PCVL01000012">
    <property type="protein sequence ID" value="PIQ72806.1"/>
    <property type="molecule type" value="Genomic_DNA"/>
</dbReference>
<organism evidence="2 3">
    <name type="scientific">Candidatus Roizmanbacteria bacterium CG11_big_fil_rev_8_21_14_0_20_35_14</name>
    <dbReference type="NCBI Taxonomy" id="1974855"/>
    <lineage>
        <taxon>Bacteria</taxon>
        <taxon>Candidatus Roizmaniibacteriota</taxon>
    </lineage>
</organism>